<dbReference type="HOGENOM" id="CLU_919623_0_0_1"/>
<dbReference type="RefSeq" id="XP_005765019.1">
    <property type="nucleotide sequence ID" value="XM_005764962.1"/>
</dbReference>
<protein>
    <submittedName>
        <fullName evidence="2">Uncharacterized protein</fullName>
    </submittedName>
</protein>
<keyword evidence="1" id="KW-1133">Transmembrane helix</keyword>
<evidence type="ECO:0000313" key="3">
    <source>
        <dbReference type="Proteomes" id="UP000013827"/>
    </source>
</evidence>
<dbReference type="GeneID" id="17258793"/>
<proteinExistence type="predicted"/>
<feature type="transmembrane region" description="Helical" evidence="1">
    <location>
        <begin position="150"/>
        <end position="171"/>
    </location>
</feature>
<keyword evidence="1" id="KW-0472">Membrane</keyword>
<dbReference type="KEGG" id="ehx:EMIHUDRAFT_437275"/>
<dbReference type="EnsemblProtists" id="EOD12590">
    <property type="protein sequence ID" value="EOD12590"/>
    <property type="gene ID" value="EMIHUDRAFT_437275"/>
</dbReference>
<evidence type="ECO:0000313" key="2">
    <source>
        <dbReference type="EnsemblProtists" id="EOD12590"/>
    </source>
</evidence>
<evidence type="ECO:0000256" key="1">
    <source>
        <dbReference type="SAM" id="Phobius"/>
    </source>
</evidence>
<feature type="transmembrane region" description="Helical" evidence="1">
    <location>
        <begin position="183"/>
        <end position="204"/>
    </location>
</feature>
<organism evidence="2 3">
    <name type="scientific">Emiliania huxleyi (strain CCMP1516)</name>
    <dbReference type="NCBI Taxonomy" id="280463"/>
    <lineage>
        <taxon>Eukaryota</taxon>
        <taxon>Haptista</taxon>
        <taxon>Haptophyta</taxon>
        <taxon>Prymnesiophyceae</taxon>
        <taxon>Isochrysidales</taxon>
        <taxon>Noelaerhabdaceae</taxon>
        <taxon>Emiliania</taxon>
    </lineage>
</organism>
<reference evidence="2" key="2">
    <citation type="submission" date="2024-10" db="UniProtKB">
        <authorList>
            <consortium name="EnsemblProtists"/>
        </authorList>
    </citation>
    <scope>IDENTIFICATION</scope>
</reference>
<dbReference type="PaxDb" id="2903-EOD12590"/>
<sequence>MSSYYTEEQASLATSIYRSAHLTAIGLCLASAVQGLLRCCCVKPDGCAAGYLFAFTSLTPLLLGGALAAPIIFDTAACWDDSPFRKVPPILGASDLSASFMECTTDAEINVAYALCATIGAAATAAFLLLARDLAELSRIGGSGSRLAPLYYALPAASVVVGVSLAAALIAPLDWGEVKRVGAGTYFGASLALVAAFAVSACSFRDAAEARLPACLTWTQVVLGLAHGGFYFFGVCGDLFEEEEDSFARDVCSTGVVMAEYVLLLNQLSWVSDLVVALALLKHTESRRKLAAAVADGFFLESA</sequence>
<name>A0A0D3IMV5_EMIH1</name>
<dbReference type="Proteomes" id="UP000013827">
    <property type="component" value="Unassembled WGS sequence"/>
</dbReference>
<keyword evidence="3" id="KW-1185">Reference proteome</keyword>
<reference evidence="3" key="1">
    <citation type="journal article" date="2013" name="Nature">
        <title>Pan genome of the phytoplankton Emiliania underpins its global distribution.</title>
        <authorList>
            <person name="Read B.A."/>
            <person name="Kegel J."/>
            <person name="Klute M.J."/>
            <person name="Kuo A."/>
            <person name="Lefebvre S.C."/>
            <person name="Maumus F."/>
            <person name="Mayer C."/>
            <person name="Miller J."/>
            <person name="Monier A."/>
            <person name="Salamov A."/>
            <person name="Young J."/>
            <person name="Aguilar M."/>
            <person name="Claverie J.M."/>
            <person name="Frickenhaus S."/>
            <person name="Gonzalez K."/>
            <person name="Herman E.K."/>
            <person name="Lin Y.C."/>
            <person name="Napier J."/>
            <person name="Ogata H."/>
            <person name="Sarno A.F."/>
            <person name="Shmutz J."/>
            <person name="Schroeder D."/>
            <person name="de Vargas C."/>
            <person name="Verret F."/>
            <person name="von Dassow P."/>
            <person name="Valentin K."/>
            <person name="Van de Peer Y."/>
            <person name="Wheeler G."/>
            <person name="Dacks J.B."/>
            <person name="Delwiche C.F."/>
            <person name="Dyhrman S.T."/>
            <person name="Glockner G."/>
            <person name="John U."/>
            <person name="Richards T."/>
            <person name="Worden A.Z."/>
            <person name="Zhang X."/>
            <person name="Grigoriev I.V."/>
            <person name="Allen A.E."/>
            <person name="Bidle K."/>
            <person name="Borodovsky M."/>
            <person name="Bowler C."/>
            <person name="Brownlee C."/>
            <person name="Cock J.M."/>
            <person name="Elias M."/>
            <person name="Gladyshev V.N."/>
            <person name="Groth M."/>
            <person name="Guda C."/>
            <person name="Hadaegh A."/>
            <person name="Iglesias-Rodriguez M.D."/>
            <person name="Jenkins J."/>
            <person name="Jones B.M."/>
            <person name="Lawson T."/>
            <person name="Leese F."/>
            <person name="Lindquist E."/>
            <person name="Lobanov A."/>
            <person name="Lomsadze A."/>
            <person name="Malik S.B."/>
            <person name="Marsh M.E."/>
            <person name="Mackinder L."/>
            <person name="Mock T."/>
            <person name="Mueller-Roeber B."/>
            <person name="Pagarete A."/>
            <person name="Parker M."/>
            <person name="Probert I."/>
            <person name="Quesneville H."/>
            <person name="Raines C."/>
            <person name="Rensing S.A."/>
            <person name="Riano-Pachon D.M."/>
            <person name="Richier S."/>
            <person name="Rokitta S."/>
            <person name="Shiraiwa Y."/>
            <person name="Soanes D.M."/>
            <person name="van der Giezen M."/>
            <person name="Wahlund T.M."/>
            <person name="Williams B."/>
            <person name="Wilson W."/>
            <person name="Wolfe G."/>
            <person name="Wurch L.L."/>
        </authorList>
    </citation>
    <scope>NUCLEOTIDE SEQUENCE</scope>
</reference>
<dbReference type="AlphaFoldDB" id="A0A0D3IMV5"/>
<feature type="transmembrane region" description="Helical" evidence="1">
    <location>
        <begin position="111"/>
        <end position="130"/>
    </location>
</feature>
<feature type="transmembrane region" description="Helical" evidence="1">
    <location>
        <begin position="49"/>
        <end position="73"/>
    </location>
</feature>
<accession>A0A0D3IMV5</accession>
<keyword evidence="1" id="KW-0812">Transmembrane</keyword>
<feature type="transmembrane region" description="Helical" evidence="1">
    <location>
        <begin position="20"/>
        <end position="37"/>
    </location>
</feature>